<evidence type="ECO:0000256" key="6">
    <source>
        <dbReference type="SAM" id="Phobius"/>
    </source>
</evidence>
<organism evidence="7 8">
    <name type="scientific">Candidatus Nitronereus thalassa</name>
    <dbReference type="NCBI Taxonomy" id="3020898"/>
    <lineage>
        <taxon>Bacteria</taxon>
        <taxon>Pseudomonadati</taxon>
        <taxon>Nitrospirota</taxon>
        <taxon>Nitrospiria</taxon>
        <taxon>Nitrospirales</taxon>
        <taxon>Nitrospiraceae</taxon>
        <taxon>Candidatus Nitronereus</taxon>
    </lineage>
</organism>
<feature type="transmembrane region" description="Helical" evidence="6">
    <location>
        <begin position="92"/>
        <end position="122"/>
    </location>
</feature>
<dbReference type="Pfam" id="PF03739">
    <property type="entry name" value="LptF_LptG"/>
    <property type="match status" value="1"/>
</dbReference>
<evidence type="ECO:0000313" key="8">
    <source>
        <dbReference type="Proteomes" id="UP001250932"/>
    </source>
</evidence>
<dbReference type="Proteomes" id="UP001250932">
    <property type="component" value="Unassembled WGS sequence"/>
</dbReference>
<evidence type="ECO:0000256" key="1">
    <source>
        <dbReference type="ARBA" id="ARBA00004651"/>
    </source>
</evidence>
<evidence type="ECO:0000313" key="7">
    <source>
        <dbReference type="EMBL" id="MDT7041269.1"/>
    </source>
</evidence>
<keyword evidence="3 6" id="KW-0812">Transmembrane</keyword>
<reference evidence="7 8" key="1">
    <citation type="journal article" date="2023" name="ISME J.">
        <title>Cultivation and genomic characterization of novel and ubiquitous marine nitrite-oxidizing bacteria from the Nitrospirales.</title>
        <authorList>
            <person name="Mueller A.J."/>
            <person name="Daebeler A."/>
            <person name="Herbold C.W."/>
            <person name="Kirkegaard R.H."/>
            <person name="Daims H."/>
        </authorList>
    </citation>
    <scope>NUCLEOTIDE SEQUENCE [LARGE SCALE GENOMIC DNA]</scope>
    <source>
        <strain evidence="7 8">EB</strain>
    </source>
</reference>
<feature type="transmembrane region" description="Helical" evidence="6">
    <location>
        <begin position="60"/>
        <end position="80"/>
    </location>
</feature>
<accession>A0ABU3K4C9</accession>
<feature type="transmembrane region" description="Helical" evidence="6">
    <location>
        <begin position="337"/>
        <end position="359"/>
    </location>
</feature>
<dbReference type="EMBL" id="JAQOUE010000001">
    <property type="protein sequence ID" value="MDT7041269.1"/>
    <property type="molecule type" value="Genomic_DNA"/>
</dbReference>
<gene>
    <name evidence="7" type="primary">lptG</name>
    <name evidence="7" type="ORF">PPG34_02835</name>
</gene>
<evidence type="ECO:0000256" key="5">
    <source>
        <dbReference type="ARBA" id="ARBA00023136"/>
    </source>
</evidence>
<dbReference type="InterPro" id="IPR030923">
    <property type="entry name" value="LptG"/>
</dbReference>
<sequence>MGILFWYILRHYLKILIMCLTGLTSIYLIIDFFEKLRRFLRHDAELSSMLMYFFFKIPDISFKLAPFATLMAALLAIGLLNKNHEITAMRSCGFSLLYIAAPFLSVAALATVLMFGFTAVLIPLGNAQAERIKTVEIQKKPQPLAFTAENLWLRIQNNTIMNVKEISPDGTQLRKIHLYQMDPSFQLNQLLSAETVDYLPSGWALKNVTQRNMSSNGPVTVSQVKQLPLQLSLTPEDLRTWISLEPEHMPLGQLWEHIQHLKNEGHNITGFLTDYWGRIAFSFVTLIMTILGVSLGLLGLGSRSSSVAKNIGQALGISFLFWTTHSVGIALGRSGALMPIIAGWIACIMFLSVSLNFFLKVRY</sequence>
<dbReference type="PANTHER" id="PTHR33529:SF6">
    <property type="entry name" value="YJGP_YJGQ FAMILY PERMEASE"/>
    <property type="match status" value="1"/>
</dbReference>
<keyword evidence="4 6" id="KW-1133">Transmembrane helix</keyword>
<keyword evidence="2" id="KW-1003">Cell membrane</keyword>
<feature type="transmembrane region" description="Helical" evidence="6">
    <location>
        <begin position="12"/>
        <end position="30"/>
    </location>
</feature>
<protein>
    <submittedName>
        <fullName evidence="7">LPS export ABC transporter permease LptG</fullName>
    </submittedName>
</protein>
<keyword evidence="8" id="KW-1185">Reference proteome</keyword>
<dbReference type="InterPro" id="IPR005495">
    <property type="entry name" value="LptG/LptF_permease"/>
</dbReference>
<name>A0ABU3K4C9_9BACT</name>
<proteinExistence type="predicted"/>
<feature type="transmembrane region" description="Helical" evidence="6">
    <location>
        <begin position="279"/>
        <end position="300"/>
    </location>
</feature>
<evidence type="ECO:0000256" key="3">
    <source>
        <dbReference type="ARBA" id="ARBA00022692"/>
    </source>
</evidence>
<comment type="subcellular location">
    <subcellularLocation>
        <location evidence="1">Cell membrane</location>
        <topology evidence="1">Multi-pass membrane protein</topology>
    </subcellularLocation>
</comment>
<dbReference type="NCBIfam" id="TIGR04408">
    <property type="entry name" value="LptG_lptG"/>
    <property type="match status" value="1"/>
</dbReference>
<keyword evidence="5 6" id="KW-0472">Membrane</keyword>
<dbReference type="RefSeq" id="WP_313831624.1">
    <property type="nucleotide sequence ID" value="NZ_JAQOUE010000001.1"/>
</dbReference>
<comment type="caution">
    <text evidence="7">The sequence shown here is derived from an EMBL/GenBank/DDBJ whole genome shotgun (WGS) entry which is preliminary data.</text>
</comment>
<dbReference type="PANTHER" id="PTHR33529">
    <property type="entry name" value="SLR0882 PROTEIN-RELATED"/>
    <property type="match status" value="1"/>
</dbReference>
<evidence type="ECO:0000256" key="2">
    <source>
        <dbReference type="ARBA" id="ARBA00022475"/>
    </source>
</evidence>
<evidence type="ECO:0000256" key="4">
    <source>
        <dbReference type="ARBA" id="ARBA00022989"/>
    </source>
</evidence>
<feature type="transmembrane region" description="Helical" evidence="6">
    <location>
        <begin position="312"/>
        <end position="331"/>
    </location>
</feature>